<dbReference type="EMBL" id="JAACJS010000015">
    <property type="protein sequence ID" value="NCI51303.1"/>
    <property type="molecule type" value="Genomic_DNA"/>
</dbReference>
<gene>
    <name evidence="3" type="primary">traG</name>
    <name evidence="3" type="ORF">GWC95_15350</name>
</gene>
<sequence>MRKVNEMLPIWAVENDAILSKMGDITIGYRVELPEIFSMCAAEYESFHHAWIKAIKLLPSHAVLYKQDLFTEGRHAGDFEKAHSFLSRSSERFFHERPYLDHDCFLFLTKLPRGRVVPSSAFSTLLRKHIVPVDTLDEKFFDSFAQVCGQFERVLCDTGLVRMKRMGNSELVAAVNRYLNLGTDLVLRDLSFDGGLQIGEKHCALFTMAHAEDLPSHCGPRITLEKYSTDRTKFSTGFASPVGQLLSCNHVYSQYLFTGDGEAAIKKLESKKLRLQSLSAYSRENAIGRDATDAFLQEAVVAGRMPVKAHFNVLAWTEKKEEVSHLRNLCAAALAQMDVVPKIETVGAPQIYWAGIPGNGADFPGNETFYTFSNQASCFFNLETNYRSSPSPIGLRVSDRISGRPLHIDLSDEPMSRGIITNRNKIIIGPSGSGKSYLTNHMVRSYYECGSHVVIVDVGHSYRGLCEMLGGTYFTYSETTPISFNPFHLGASDVLDTEKKESLKNLLIALWKKDDEGFNRSEYVALSNALQLYYAATIPFRCFDSFYEFLSREFVGVLAEQGVKEKDFDVSNFLYVLRPFYIGGEFDYLLNATENLDLLSQRFIVFELDNIKDHPILFPVVTIILMDVFIAKMRRLEGIRKVLLLEEVWKALARESMEEAIQYWVKTIRKYFGELWLVSQEIEDMISSAIVKNSIINNCDCKILLDQSKYQNKFSQVQELLGFSDKQTEQVLSINKANASGEKYKEAYFSTHNKVYRIQVSPEEHLCYTTEQTEKMKVMQAAKKFGSMEAGIKALLLCALLFVSTTVPAQIPIIGTIVAKVIKAIDLKVQKIQLQTMWLQNAQKEMENKLHALKLDEIRSWTDKQRAQYDNYFKELETVRSSVLRFQQAAGIVESQVDIVKEYNEARRLLSVRSLYTASEMQQIGVMHSGILKRSLACLDQLALASGKTSMTDGARLELVACAAAAMDSCLADMRRVNYDVLQVNDKRIADKANIERMRKLIGKP</sequence>
<dbReference type="Gene3D" id="3.40.50.300">
    <property type="entry name" value="P-loop containing nucleotide triphosphate hydrolases"/>
    <property type="match status" value="1"/>
</dbReference>
<reference evidence="3 4" key="1">
    <citation type="submission" date="2020-01" db="EMBL/GenBank/DDBJ databases">
        <title>Genome analysis.</title>
        <authorList>
            <person name="Wu S."/>
            <person name="Wang G."/>
        </authorList>
    </citation>
    <scope>NUCLEOTIDE SEQUENCE [LARGE SCALE GENOMIC DNA]</scope>
    <source>
        <strain evidence="3 4">SYL130</strain>
    </source>
</reference>
<dbReference type="PANTHER" id="PTHR38467:SF1">
    <property type="entry name" value="CONJUGATIVE TRANSFER: ASSEMBLY"/>
    <property type="match status" value="1"/>
</dbReference>
<dbReference type="PANTHER" id="PTHR38467">
    <property type="match status" value="1"/>
</dbReference>
<name>A0ABW9ZVV8_9BACT</name>
<dbReference type="NCBIfam" id="TIGR03783">
    <property type="entry name" value="Bac_Flav_CT_G"/>
    <property type="match status" value="1"/>
</dbReference>
<evidence type="ECO:0000313" key="3">
    <source>
        <dbReference type="EMBL" id="NCI51303.1"/>
    </source>
</evidence>
<evidence type="ECO:0000259" key="1">
    <source>
        <dbReference type="Pfam" id="PF12991"/>
    </source>
</evidence>
<comment type="caution">
    <text evidence="3">The sequence shown here is derived from an EMBL/GenBank/DDBJ whole genome shotgun (WGS) entry which is preliminary data.</text>
</comment>
<feature type="domain" description="TraG N-terminal Bacteroidetes" evidence="1">
    <location>
        <begin position="4"/>
        <end position="48"/>
    </location>
</feature>
<evidence type="ECO:0000313" key="4">
    <source>
        <dbReference type="Proteomes" id="UP000753802"/>
    </source>
</evidence>
<protein>
    <submittedName>
        <fullName evidence="3">TraG family conjugative transposon ATPase</fullName>
    </submittedName>
</protein>
<dbReference type="InterPro" id="IPR022509">
    <property type="entry name" value="Conjugation_ATPase_TraG"/>
</dbReference>
<dbReference type="SUPFAM" id="SSF52540">
    <property type="entry name" value="P-loop containing nucleoside triphosphate hydrolases"/>
    <property type="match status" value="1"/>
</dbReference>
<accession>A0ABW9ZVV8</accession>
<dbReference type="Pfam" id="PF12991">
    <property type="entry name" value="DUF3875"/>
    <property type="match status" value="1"/>
</dbReference>
<dbReference type="InterPro" id="IPR024451">
    <property type="entry name" value="TraG_N_Bacteroidetes"/>
</dbReference>
<dbReference type="Pfam" id="PF19044">
    <property type="entry name" value="P-loop_TraG"/>
    <property type="match status" value="1"/>
</dbReference>
<organism evidence="3 4">
    <name type="scientific">Sediminibacterium roseum</name>
    <dbReference type="NCBI Taxonomy" id="1978412"/>
    <lineage>
        <taxon>Bacteria</taxon>
        <taxon>Pseudomonadati</taxon>
        <taxon>Bacteroidota</taxon>
        <taxon>Chitinophagia</taxon>
        <taxon>Chitinophagales</taxon>
        <taxon>Chitinophagaceae</taxon>
        <taxon>Sediminibacterium</taxon>
    </lineage>
</organism>
<keyword evidence="4" id="KW-1185">Reference proteome</keyword>
<dbReference type="InterPro" id="IPR043964">
    <property type="entry name" value="P-loop_TraG"/>
</dbReference>
<evidence type="ECO:0000259" key="2">
    <source>
        <dbReference type="Pfam" id="PF19044"/>
    </source>
</evidence>
<dbReference type="InterPro" id="IPR027417">
    <property type="entry name" value="P-loop_NTPase"/>
</dbReference>
<dbReference type="InterPro" id="IPR053155">
    <property type="entry name" value="F-pilin_assembly_TraC"/>
</dbReference>
<feature type="domain" description="TraG P-loop" evidence="2">
    <location>
        <begin position="394"/>
        <end position="795"/>
    </location>
</feature>
<dbReference type="Gene3D" id="1.10.8.730">
    <property type="match status" value="1"/>
</dbReference>
<dbReference type="Proteomes" id="UP000753802">
    <property type="component" value="Unassembled WGS sequence"/>
</dbReference>
<proteinExistence type="predicted"/>